<comment type="caution">
    <text evidence="2">The sequence shown here is derived from an EMBL/GenBank/DDBJ whole genome shotgun (WGS) entry which is preliminary data.</text>
</comment>
<evidence type="ECO:0000313" key="2">
    <source>
        <dbReference type="EMBL" id="KAJ1219307.1"/>
    </source>
</evidence>
<sequence>MEIDFGPTPLNPVTPPAPDTVTFAGTRRSSQARRRYSLAEVRDSVEVAAPRCNRRRSKCADSTFRTDAAIPDFAHRLVFTLHQRYCTWVSTRLHVRRCWCRLFGNDSVTTLC</sequence>
<evidence type="ECO:0000313" key="3">
    <source>
        <dbReference type="Proteomes" id="UP001066276"/>
    </source>
</evidence>
<dbReference type="AlphaFoldDB" id="A0AAV7WYU0"/>
<keyword evidence="3" id="KW-1185">Reference proteome</keyword>
<reference evidence="2" key="1">
    <citation type="journal article" date="2022" name="bioRxiv">
        <title>Sequencing and chromosome-scale assembly of the giantPleurodeles waltlgenome.</title>
        <authorList>
            <person name="Brown T."/>
            <person name="Elewa A."/>
            <person name="Iarovenko S."/>
            <person name="Subramanian E."/>
            <person name="Araus A.J."/>
            <person name="Petzold A."/>
            <person name="Susuki M."/>
            <person name="Suzuki K.-i.T."/>
            <person name="Hayashi T."/>
            <person name="Toyoda A."/>
            <person name="Oliveira C."/>
            <person name="Osipova E."/>
            <person name="Leigh N.D."/>
            <person name="Simon A."/>
            <person name="Yun M.H."/>
        </authorList>
    </citation>
    <scope>NUCLEOTIDE SEQUENCE</scope>
    <source>
        <strain evidence="2">20211129_DDA</strain>
        <tissue evidence="2">Liver</tissue>
    </source>
</reference>
<accession>A0AAV7WYU0</accession>
<organism evidence="2 3">
    <name type="scientific">Pleurodeles waltl</name>
    <name type="common">Iberian ribbed newt</name>
    <dbReference type="NCBI Taxonomy" id="8319"/>
    <lineage>
        <taxon>Eukaryota</taxon>
        <taxon>Metazoa</taxon>
        <taxon>Chordata</taxon>
        <taxon>Craniata</taxon>
        <taxon>Vertebrata</taxon>
        <taxon>Euteleostomi</taxon>
        <taxon>Amphibia</taxon>
        <taxon>Batrachia</taxon>
        <taxon>Caudata</taxon>
        <taxon>Salamandroidea</taxon>
        <taxon>Salamandridae</taxon>
        <taxon>Pleurodelinae</taxon>
        <taxon>Pleurodeles</taxon>
    </lineage>
</organism>
<dbReference type="EMBL" id="JANPWB010000001">
    <property type="protein sequence ID" value="KAJ1219307.1"/>
    <property type="molecule type" value="Genomic_DNA"/>
</dbReference>
<dbReference type="Proteomes" id="UP001066276">
    <property type="component" value="Chromosome 1_1"/>
</dbReference>
<proteinExistence type="predicted"/>
<feature type="region of interest" description="Disordered" evidence="1">
    <location>
        <begin position="1"/>
        <end position="29"/>
    </location>
</feature>
<evidence type="ECO:0000256" key="1">
    <source>
        <dbReference type="SAM" id="MobiDB-lite"/>
    </source>
</evidence>
<gene>
    <name evidence="2" type="ORF">NDU88_006876</name>
</gene>
<protein>
    <submittedName>
        <fullName evidence="2">Uncharacterized protein</fullName>
    </submittedName>
</protein>
<name>A0AAV7WYU0_PLEWA</name>
<feature type="compositionally biased region" description="Pro residues" evidence="1">
    <location>
        <begin position="9"/>
        <end position="18"/>
    </location>
</feature>